<accession>A0A843W6Z2</accession>
<name>A0A843W6Z2_COLES</name>
<reference evidence="1" key="1">
    <citation type="submission" date="2017-07" db="EMBL/GenBank/DDBJ databases">
        <title>Taro Niue Genome Assembly and Annotation.</title>
        <authorList>
            <person name="Atibalentja N."/>
            <person name="Keating K."/>
            <person name="Fields C.J."/>
        </authorList>
    </citation>
    <scope>NUCLEOTIDE SEQUENCE</scope>
    <source>
        <strain evidence="1">Niue_2</strain>
        <tissue evidence="1">Leaf</tissue>
    </source>
</reference>
<comment type="caution">
    <text evidence="1">The sequence shown here is derived from an EMBL/GenBank/DDBJ whole genome shotgun (WGS) entry which is preliminary data.</text>
</comment>
<keyword evidence="2" id="KW-1185">Reference proteome</keyword>
<sequence>MGPVTVFGFNAFRRRQAMAQCFSLRRCEEETRVAVWVRCEEERRLAVWVEDFGFRKNHATSLCGVMIFWPLGNHAVQSANVTEMR</sequence>
<dbReference type="EMBL" id="NMUH01002261">
    <property type="protein sequence ID" value="MQL98909.1"/>
    <property type="molecule type" value="Genomic_DNA"/>
</dbReference>
<protein>
    <submittedName>
        <fullName evidence="1">Uncharacterized protein</fullName>
    </submittedName>
</protein>
<evidence type="ECO:0000313" key="1">
    <source>
        <dbReference type="EMBL" id="MQL98909.1"/>
    </source>
</evidence>
<proteinExistence type="predicted"/>
<evidence type="ECO:0000313" key="2">
    <source>
        <dbReference type="Proteomes" id="UP000652761"/>
    </source>
</evidence>
<dbReference type="AlphaFoldDB" id="A0A843W6Z2"/>
<dbReference type="Proteomes" id="UP000652761">
    <property type="component" value="Unassembled WGS sequence"/>
</dbReference>
<gene>
    <name evidence="1" type="ORF">Taro_031625</name>
</gene>
<organism evidence="1 2">
    <name type="scientific">Colocasia esculenta</name>
    <name type="common">Wild taro</name>
    <name type="synonym">Arum esculentum</name>
    <dbReference type="NCBI Taxonomy" id="4460"/>
    <lineage>
        <taxon>Eukaryota</taxon>
        <taxon>Viridiplantae</taxon>
        <taxon>Streptophyta</taxon>
        <taxon>Embryophyta</taxon>
        <taxon>Tracheophyta</taxon>
        <taxon>Spermatophyta</taxon>
        <taxon>Magnoliopsida</taxon>
        <taxon>Liliopsida</taxon>
        <taxon>Araceae</taxon>
        <taxon>Aroideae</taxon>
        <taxon>Colocasieae</taxon>
        <taxon>Colocasia</taxon>
    </lineage>
</organism>